<dbReference type="Pfam" id="PF18085">
    <property type="entry name" value="Mak_N_cap"/>
    <property type="match status" value="1"/>
</dbReference>
<evidence type="ECO:0000256" key="2">
    <source>
        <dbReference type="ARBA" id="ARBA00022741"/>
    </source>
</evidence>
<evidence type="ECO:0000256" key="3">
    <source>
        <dbReference type="ARBA" id="ARBA00022777"/>
    </source>
</evidence>
<keyword evidence="2" id="KW-0547">Nucleotide-binding</keyword>
<comment type="caution">
    <text evidence="6">The sequence shown here is derived from an EMBL/GenBank/DDBJ whole genome shotgun (WGS) entry which is preliminary data.</text>
</comment>
<organism evidence="6 7">
    <name type="scientific">Aeromicrobium panaciterrae</name>
    <dbReference type="NCBI Taxonomy" id="363861"/>
    <lineage>
        <taxon>Bacteria</taxon>
        <taxon>Bacillati</taxon>
        <taxon>Actinomycetota</taxon>
        <taxon>Actinomycetes</taxon>
        <taxon>Propionibacteriales</taxon>
        <taxon>Nocardioidaceae</taxon>
        <taxon>Aeromicrobium</taxon>
    </lineage>
</organism>
<evidence type="ECO:0000313" key="7">
    <source>
        <dbReference type="Proteomes" id="UP001257739"/>
    </source>
</evidence>
<protein>
    <recommendedName>
        <fullName evidence="5">Maltokinase N-terminal cap domain-containing protein</fullName>
    </recommendedName>
</protein>
<evidence type="ECO:0000313" key="6">
    <source>
        <dbReference type="EMBL" id="MDR7085545.1"/>
    </source>
</evidence>
<keyword evidence="3" id="KW-0418">Kinase</keyword>
<proteinExistence type="predicted"/>
<dbReference type="Proteomes" id="UP001257739">
    <property type="component" value="Unassembled WGS sequence"/>
</dbReference>
<dbReference type="InterPro" id="IPR040999">
    <property type="entry name" value="Mak_N_cap"/>
</dbReference>
<sequence length="205" mass="21673">MALLHGTAELVPSKRELLAEWMPQQPWFHGGEIKPLGSFRFDDPDGEVGMESIILTADGHTYQAAMTYRAAPLDGGRLIGTMDHSVLGPRWAYDATSDPVFAAALGTTILTGGTQAPLVRDTGTETVAVDPVVTVQGSGVPGAEIETIELLGSEVTDEGTLMETSGPNLVLIHDLEGGAKTMGDHRLTGQWDGVQSALLAVARLR</sequence>
<keyword evidence="4" id="KW-0067">ATP-binding</keyword>
<name>A0ABU1UK38_9ACTN</name>
<feature type="domain" description="Maltokinase N-terminal cap" evidence="5">
    <location>
        <begin position="21"/>
        <end position="98"/>
    </location>
</feature>
<dbReference type="RefSeq" id="WP_309966062.1">
    <property type="nucleotide sequence ID" value="NZ_JAVDWH010000001.1"/>
</dbReference>
<keyword evidence="1" id="KW-0808">Transferase</keyword>
<keyword evidence="7" id="KW-1185">Reference proteome</keyword>
<evidence type="ECO:0000259" key="5">
    <source>
        <dbReference type="Pfam" id="PF18085"/>
    </source>
</evidence>
<dbReference type="EMBL" id="JAVDWH010000001">
    <property type="protein sequence ID" value="MDR7085545.1"/>
    <property type="molecule type" value="Genomic_DNA"/>
</dbReference>
<accession>A0ABU1UK38</accession>
<gene>
    <name evidence="6" type="ORF">J2X11_000384</name>
</gene>
<evidence type="ECO:0000256" key="4">
    <source>
        <dbReference type="ARBA" id="ARBA00022840"/>
    </source>
</evidence>
<evidence type="ECO:0000256" key="1">
    <source>
        <dbReference type="ARBA" id="ARBA00022679"/>
    </source>
</evidence>
<reference evidence="6 7" key="1">
    <citation type="submission" date="2023-07" db="EMBL/GenBank/DDBJ databases">
        <title>Sorghum-associated microbial communities from plants grown in Nebraska, USA.</title>
        <authorList>
            <person name="Schachtman D."/>
        </authorList>
    </citation>
    <scope>NUCLEOTIDE SEQUENCE [LARGE SCALE GENOMIC DNA]</scope>
    <source>
        <strain evidence="6 7">BE248</strain>
    </source>
</reference>